<evidence type="ECO:0008006" key="4">
    <source>
        <dbReference type="Google" id="ProtNLM"/>
    </source>
</evidence>
<feature type="transmembrane region" description="Helical" evidence="1">
    <location>
        <begin position="188"/>
        <end position="211"/>
    </location>
</feature>
<dbReference type="OMA" id="STERAMC"/>
<feature type="transmembrane region" description="Helical" evidence="1">
    <location>
        <begin position="93"/>
        <end position="125"/>
    </location>
</feature>
<gene>
    <name evidence="2" type="ORF">CAEBREN_23273</name>
</gene>
<dbReference type="Proteomes" id="UP000008068">
    <property type="component" value="Unassembled WGS sequence"/>
</dbReference>
<dbReference type="HOGENOM" id="CLU_056063_2_1_1"/>
<keyword evidence="3" id="KW-1185">Reference proteome</keyword>
<name>G0NQ78_CAEBE</name>
<evidence type="ECO:0000313" key="2">
    <source>
        <dbReference type="EMBL" id="EGT35504.1"/>
    </source>
</evidence>
<proteinExistence type="predicted"/>
<keyword evidence="1" id="KW-1133">Transmembrane helix</keyword>
<accession>G0NQ78</accession>
<dbReference type="AlphaFoldDB" id="G0NQ78"/>
<feature type="transmembrane region" description="Helical" evidence="1">
    <location>
        <begin position="232"/>
        <end position="258"/>
    </location>
</feature>
<dbReference type="EMBL" id="GL379923">
    <property type="protein sequence ID" value="EGT35504.1"/>
    <property type="molecule type" value="Genomic_DNA"/>
</dbReference>
<organism evidence="3">
    <name type="scientific">Caenorhabditis brenneri</name>
    <name type="common">Nematode worm</name>
    <dbReference type="NCBI Taxonomy" id="135651"/>
    <lineage>
        <taxon>Eukaryota</taxon>
        <taxon>Metazoa</taxon>
        <taxon>Ecdysozoa</taxon>
        <taxon>Nematoda</taxon>
        <taxon>Chromadorea</taxon>
        <taxon>Rhabditida</taxon>
        <taxon>Rhabditina</taxon>
        <taxon>Rhabditomorpha</taxon>
        <taxon>Rhabditoidea</taxon>
        <taxon>Rhabditidae</taxon>
        <taxon>Peloderinae</taxon>
        <taxon>Caenorhabditis</taxon>
    </lineage>
</organism>
<evidence type="ECO:0000256" key="1">
    <source>
        <dbReference type="SAM" id="Phobius"/>
    </source>
</evidence>
<feature type="transmembrane region" description="Helical" evidence="1">
    <location>
        <begin position="264"/>
        <end position="286"/>
    </location>
</feature>
<sequence>MNSTIFSDPRDVIGFGVTYTLAVLAGIFFAGFLILFPFYVYVNKVNRFRDELTLVFPITNHFYEMMKKVYILFLYLIASVFLTLHFLEKEFSLLFTLPELTCILCIAALCIIMQVFHVLISLLALQKSILYFFPSTERAMCRIFDKLQKNFWVLYLIFVLKHVICLTLAVICVFSKCEQRIFSRLKLFYSSVFLILNLFVILSSLLYIPIVSSIKRNFSYLPIAQTNKPERYILYQIVLILVFKLISCCMFLYAFFLFQLSSNWPIPIIMILDIMMVPLIVEISYLGSNKRNVQTLFSSFNLLSFLKVLLDFKVESNTVQPTLSITEASNRLIT</sequence>
<feature type="transmembrane region" description="Helical" evidence="1">
    <location>
        <begin position="152"/>
        <end position="176"/>
    </location>
</feature>
<keyword evidence="1" id="KW-0812">Transmembrane</keyword>
<reference evidence="3" key="1">
    <citation type="submission" date="2011-07" db="EMBL/GenBank/DDBJ databases">
        <authorList>
            <consortium name="Caenorhabditis brenneri Sequencing and Analysis Consortium"/>
            <person name="Wilson R.K."/>
        </authorList>
    </citation>
    <scope>NUCLEOTIDE SEQUENCE [LARGE SCALE GENOMIC DNA]</scope>
    <source>
        <strain evidence="3">PB2801</strain>
    </source>
</reference>
<protein>
    <recommendedName>
        <fullName evidence="4">Serpentine Receptor, class Z</fullName>
    </recommendedName>
</protein>
<dbReference type="InParanoid" id="G0NQ78"/>
<dbReference type="InterPro" id="IPR018817">
    <property type="entry name" value="7TM_GPCR_serpentine_rcpt_Srz"/>
</dbReference>
<feature type="transmembrane region" description="Helical" evidence="1">
    <location>
        <begin position="69"/>
        <end position="87"/>
    </location>
</feature>
<dbReference type="Pfam" id="PF10325">
    <property type="entry name" value="7TM_GPCR_Srz"/>
    <property type="match status" value="1"/>
</dbReference>
<dbReference type="PANTHER" id="PTHR31720">
    <property type="entry name" value="SERPENTINE RECEPTOR, CLASS Z-RELATED"/>
    <property type="match status" value="1"/>
</dbReference>
<evidence type="ECO:0000313" key="3">
    <source>
        <dbReference type="Proteomes" id="UP000008068"/>
    </source>
</evidence>
<keyword evidence="1" id="KW-0472">Membrane</keyword>
<feature type="transmembrane region" description="Helical" evidence="1">
    <location>
        <begin position="12"/>
        <end position="42"/>
    </location>
</feature>